<dbReference type="AlphaFoldDB" id="A0A665VD72"/>
<gene>
    <name evidence="7" type="primary">clrn3</name>
</gene>
<feature type="transmembrane region" description="Helical" evidence="6">
    <location>
        <begin position="182"/>
        <end position="204"/>
    </location>
</feature>
<dbReference type="GeneID" id="115060395"/>
<evidence type="ECO:0000256" key="2">
    <source>
        <dbReference type="ARBA" id="ARBA00005787"/>
    </source>
</evidence>
<evidence type="ECO:0000313" key="7">
    <source>
        <dbReference type="Ensembl" id="ENSENLP00000029635.1"/>
    </source>
</evidence>
<feature type="transmembrane region" description="Helical" evidence="6">
    <location>
        <begin position="130"/>
        <end position="152"/>
    </location>
</feature>
<evidence type="ECO:0000313" key="8">
    <source>
        <dbReference type="Proteomes" id="UP000472264"/>
    </source>
</evidence>
<organism evidence="7 8">
    <name type="scientific">Echeneis naucrates</name>
    <name type="common">Live sharksucker</name>
    <dbReference type="NCBI Taxonomy" id="173247"/>
    <lineage>
        <taxon>Eukaryota</taxon>
        <taxon>Metazoa</taxon>
        <taxon>Chordata</taxon>
        <taxon>Craniata</taxon>
        <taxon>Vertebrata</taxon>
        <taxon>Euteleostomi</taxon>
        <taxon>Actinopterygii</taxon>
        <taxon>Neopterygii</taxon>
        <taxon>Teleostei</taxon>
        <taxon>Neoteleostei</taxon>
        <taxon>Acanthomorphata</taxon>
        <taxon>Carangaria</taxon>
        <taxon>Carangiformes</taxon>
        <taxon>Echeneidae</taxon>
        <taxon>Echeneis</taxon>
    </lineage>
</organism>
<evidence type="ECO:0000256" key="1">
    <source>
        <dbReference type="ARBA" id="ARBA00004141"/>
    </source>
</evidence>
<dbReference type="PANTHER" id="PTHR31548:SF3">
    <property type="entry name" value="CLARIN-3"/>
    <property type="match status" value="1"/>
</dbReference>
<evidence type="ECO:0008006" key="9">
    <source>
        <dbReference type="Google" id="ProtNLM"/>
    </source>
</evidence>
<keyword evidence="5 6" id="KW-0472">Membrane</keyword>
<reference evidence="7" key="3">
    <citation type="submission" date="2025-09" db="UniProtKB">
        <authorList>
            <consortium name="Ensembl"/>
        </authorList>
    </citation>
    <scope>IDENTIFICATION</scope>
</reference>
<dbReference type="InterPro" id="IPR026748">
    <property type="entry name" value="Clarin"/>
</dbReference>
<accession>A0A665VD72</accession>
<evidence type="ECO:0000256" key="5">
    <source>
        <dbReference type="ARBA" id="ARBA00023136"/>
    </source>
</evidence>
<evidence type="ECO:0000256" key="6">
    <source>
        <dbReference type="SAM" id="Phobius"/>
    </source>
</evidence>
<dbReference type="OrthoDB" id="9450082at2759"/>
<dbReference type="PANTHER" id="PTHR31548">
    <property type="entry name" value="CLARIN"/>
    <property type="match status" value="1"/>
</dbReference>
<keyword evidence="8" id="KW-1185">Reference proteome</keyword>
<feature type="transmembrane region" description="Helical" evidence="6">
    <location>
        <begin position="7"/>
        <end position="28"/>
    </location>
</feature>
<dbReference type="FunCoup" id="A0A665VD72">
    <property type="interactions" value="1383"/>
</dbReference>
<comment type="similarity">
    <text evidence="2">Belongs to the clarin family.</text>
</comment>
<keyword evidence="4 6" id="KW-1133">Transmembrane helix</keyword>
<dbReference type="Ensembl" id="ENSENLT00000030510.1">
    <property type="protein sequence ID" value="ENSENLP00000029635.1"/>
    <property type="gene ID" value="ENSENLG00000013194.1"/>
</dbReference>
<dbReference type="RefSeq" id="XP_029384182.1">
    <property type="nucleotide sequence ID" value="XM_029528322.1"/>
</dbReference>
<dbReference type="GO" id="GO:0016020">
    <property type="term" value="C:membrane"/>
    <property type="evidence" value="ECO:0007669"/>
    <property type="project" value="UniProtKB-SubCell"/>
</dbReference>
<dbReference type="OMA" id="IIIVFYQ"/>
<dbReference type="Proteomes" id="UP000472264">
    <property type="component" value="Chromosome 19"/>
</dbReference>
<dbReference type="CTD" id="119467"/>
<name>A0A665VD72_ECHNA</name>
<dbReference type="InParanoid" id="A0A665VD72"/>
<keyword evidence="3 6" id="KW-0812">Transmembrane</keyword>
<proteinExistence type="inferred from homology"/>
<evidence type="ECO:0000256" key="4">
    <source>
        <dbReference type="ARBA" id="ARBA00022989"/>
    </source>
</evidence>
<evidence type="ECO:0000256" key="3">
    <source>
        <dbReference type="ARBA" id="ARBA00022692"/>
    </source>
</evidence>
<protein>
    <recommendedName>
        <fullName evidence="9">Clarin 3</fullName>
    </recommendedName>
</protein>
<reference evidence="7" key="2">
    <citation type="submission" date="2025-08" db="UniProtKB">
        <authorList>
            <consortium name="Ensembl"/>
        </authorList>
    </citation>
    <scope>IDENTIFICATION</scope>
</reference>
<comment type="subcellular location">
    <subcellularLocation>
        <location evidence="1">Membrane</location>
        <topology evidence="1">Multi-pass membrane protein</topology>
    </subcellularLocation>
</comment>
<feature type="transmembrane region" description="Helical" evidence="6">
    <location>
        <begin position="90"/>
        <end position="118"/>
    </location>
</feature>
<dbReference type="GO" id="GO:0007605">
    <property type="term" value="P:sensory perception of sound"/>
    <property type="evidence" value="ECO:0007669"/>
    <property type="project" value="UniProtKB-ARBA"/>
</dbReference>
<sequence>MPSTSKTLYYTSCALLTSISVGLMGYAMSREWVRLSMDCSREEINLFNGSATITLELFNGNLNRVFCPTFGEITQFSVIPKLAEMGVTALVLYALVVMLLALCLLFSAGTILISLYNSVSNPYETYFGPVGVYTCSSISTCLSIVVLIIYVVNVNLTTMAEDLVQDFSGPVDLRNKTAEMLLGYYLVIPYTVLSLCAMAIIYMYNNAAYRHRREQQRPTEDSPKEIMMF</sequence>
<reference evidence="7" key="1">
    <citation type="submission" date="2021-04" db="EMBL/GenBank/DDBJ databases">
        <authorList>
            <consortium name="Wellcome Sanger Institute Data Sharing"/>
        </authorList>
    </citation>
    <scope>NUCLEOTIDE SEQUENCE [LARGE SCALE GENOMIC DNA]</scope>
</reference>